<proteinExistence type="predicted"/>
<evidence type="ECO:0000313" key="2">
    <source>
        <dbReference type="EMBL" id="SEB04793.1"/>
    </source>
</evidence>
<dbReference type="STRING" id="1122198.SAMN02745729_11446"/>
<gene>
    <name evidence="2" type="ORF">SAMN02745729_11446</name>
</gene>
<reference evidence="3" key="1">
    <citation type="submission" date="2016-10" db="EMBL/GenBank/DDBJ databases">
        <authorList>
            <person name="Varghese N."/>
            <person name="Submissions S."/>
        </authorList>
    </citation>
    <scope>NUCLEOTIDE SEQUENCE [LARGE SCALE GENOMIC DNA]</scope>
    <source>
        <strain evidence="3">DSM 11526</strain>
    </source>
</reference>
<protein>
    <recommendedName>
        <fullName evidence="4">Excinuclease ATPase subunit</fullName>
    </recommendedName>
</protein>
<keyword evidence="1" id="KW-0732">Signal</keyword>
<feature type="chain" id="PRO_5017315404" description="Excinuclease ATPase subunit" evidence="1">
    <location>
        <begin position="22"/>
        <end position="146"/>
    </location>
</feature>
<dbReference type="RefSeq" id="WP_091827399.1">
    <property type="nucleotide sequence ID" value="NZ_FNRJ01000014.1"/>
</dbReference>
<evidence type="ECO:0000313" key="3">
    <source>
        <dbReference type="Proteomes" id="UP000242469"/>
    </source>
</evidence>
<evidence type="ECO:0008006" key="4">
    <source>
        <dbReference type="Google" id="ProtNLM"/>
    </source>
</evidence>
<sequence>MKKIAACLSVFLILASPQAFSRDTKHMLSIEEAFQSPDFKEKLDPNIRFYFGNQSHPKVSRSFGNFSTNKKTNAFNKSDEEACRWVMLSALLTLQERAIKEGGNAVINIASYYKKNKVSSNKEYECHAGAIMAGVALTGEVVKLAR</sequence>
<accession>A0A1H4G597</accession>
<name>A0A1H4G597_9GAMM</name>
<dbReference type="Proteomes" id="UP000242469">
    <property type="component" value="Unassembled WGS sequence"/>
</dbReference>
<evidence type="ECO:0000256" key="1">
    <source>
        <dbReference type="SAM" id="SignalP"/>
    </source>
</evidence>
<organism evidence="2 3">
    <name type="scientific">Marinobacterium iners DSM 11526</name>
    <dbReference type="NCBI Taxonomy" id="1122198"/>
    <lineage>
        <taxon>Bacteria</taxon>
        <taxon>Pseudomonadati</taxon>
        <taxon>Pseudomonadota</taxon>
        <taxon>Gammaproteobacteria</taxon>
        <taxon>Oceanospirillales</taxon>
        <taxon>Oceanospirillaceae</taxon>
        <taxon>Marinobacterium</taxon>
    </lineage>
</organism>
<keyword evidence="3" id="KW-1185">Reference proteome</keyword>
<dbReference type="OrthoDB" id="8161726at2"/>
<dbReference type="AlphaFoldDB" id="A0A1H4G597"/>
<feature type="signal peptide" evidence="1">
    <location>
        <begin position="1"/>
        <end position="21"/>
    </location>
</feature>
<dbReference type="EMBL" id="FNRJ01000014">
    <property type="protein sequence ID" value="SEB04793.1"/>
    <property type="molecule type" value="Genomic_DNA"/>
</dbReference>